<sequence>MFPTFESAERKHAIECLSVIHIPREVMCFKTMIPGS</sequence>
<dbReference type="EMBL" id="GGEC01012652">
    <property type="protein sequence ID" value="MBW93135.1"/>
    <property type="molecule type" value="Transcribed_RNA"/>
</dbReference>
<reference evidence="1" key="1">
    <citation type="submission" date="2018-02" db="EMBL/GenBank/DDBJ databases">
        <title>Rhizophora mucronata_Transcriptome.</title>
        <authorList>
            <person name="Meera S.P."/>
            <person name="Sreeshan A."/>
            <person name="Augustine A."/>
        </authorList>
    </citation>
    <scope>NUCLEOTIDE SEQUENCE</scope>
    <source>
        <tissue evidence="1">Leaf</tissue>
    </source>
</reference>
<proteinExistence type="predicted"/>
<evidence type="ECO:0000313" key="1">
    <source>
        <dbReference type="EMBL" id="MBW93135.1"/>
    </source>
</evidence>
<dbReference type="AlphaFoldDB" id="A0A2P2JI54"/>
<protein>
    <submittedName>
        <fullName evidence="1">Uncharacterized protein</fullName>
    </submittedName>
</protein>
<name>A0A2P2JI54_RHIMU</name>
<organism evidence="1">
    <name type="scientific">Rhizophora mucronata</name>
    <name type="common">Asiatic mangrove</name>
    <dbReference type="NCBI Taxonomy" id="61149"/>
    <lineage>
        <taxon>Eukaryota</taxon>
        <taxon>Viridiplantae</taxon>
        <taxon>Streptophyta</taxon>
        <taxon>Embryophyta</taxon>
        <taxon>Tracheophyta</taxon>
        <taxon>Spermatophyta</taxon>
        <taxon>Magnoliopsida</taxon>
        <taxon>eudicotyledons</taxon>
        <taxon>Gunneridae</taxon>
        <taxon>Pentapetalae</taxon>
        <taxon>rosids</taxon>
        <taxon>fabids</taxon>
        <taxon>Malpighiales</taxon>
        <taxon>Rhizophoraceae</taxon>
        <taxon>Rhizophora</taxon>
    </lineage>
</organism>
<accession>A0A2P2JI54</accession>